<dbReference type="AlphaFoldDB" id="A0A317C169"/>
<evidence type="ECO:0000313" key="1">
    <source>
        <dbReference type="EMBL" id="PWQ92097.1"/>
    </source>
</evidence>
<comment type="caution">
    <text evidence="1">The sequence shown here is derived from an EMBL/GenBank/DDBJ whole genome shotgun (WGS) entry which is preliminary data.</text>
</comment>
<accession>A0A317C169</accession>
<dbReference type="EMBL" id="QGKM01000123">
    <property type="protein sequence ID" value="PWQ92097.1"/>
    <property type="molecule type" value="Genomic_DNA"/>
</dbReference>
<dbReference type="Proteomes" id="UP000245539">
    <property type="component" value="Unassembled WGS sequence"/>
</dbReference>
<keyword evidence="2" id="KW-1185">Reference proteome</keyword>
<protein>
    <submittedName>
        <fullName evidence="1">AAA family ATPase</fullName>
    </submittedName>
</protein>
<feature type="non-terminal residue" evidence="1">
    <location>
        <position position="1"/>
    </location>
</feature>
<feature type="non-terminal residue" evidence="1">
    <location>
        <position position="53"/>
    </location>
</feature>
<sequence>GLVGVRQSGKTTTLAQLDNNWKVYDLENASDYEVVARDPDLFLRLNSGFVALD</sequence>
<name>A0A317C169_9GAMM</name>
<proteinExistence type="predicted"/>
<gene>
    <name evidence="1" type="ORF">DKW60_22925</name>
</gene>
<evidence type="ECO:0000313" key="2">
    <source>
        <dbReference type="Proteomes" id="UP000245539"/>
    </source>
</evidence>
<organism evidence="1 2">
    <name type="scientific">Leucothrix pacifica</name>
    <dbReference type="NCBI Taxonomy" id="1247513"/>
    <lineage>
        <taxon>Bacteria</taxon>
        <taxon>Pseudomonadati</taxon>
        <taxon>Pseudomonadota</taxon>
        <taxon>Gammaproteobacteria</taxon>
        <taxon>Thiotrichales</taxon>
        <taxon>Thiotrichaceae</taxon>
        <taxon>Leucothrix</taxon>
    </lineage>
</organism>
<reference evidence="1 2" key="1">
    <citation type="submission" date="2018-05" db="EMBL/GenBank/DDBJ databases">
        <title>Leucothrix arctica sp. nov., isolated from Arctic seawater.</title>
        <authorList>
            <person name="Choi A."/>
            <person name="Baek K."/>
        </authorList>
    </citation>
    <scope>NUCLEOTIDE SEQUENCE [LARGE SCALE GENOMIC DNA]</scope>
    <source>
        <strain evidence="1 2">JCM 18388</strain>
    </source>
</reference>